<keyword evidence="2" id="KW-1185">Reference proteome</keyword>
<dbReference type="EMBL" id="MSPX01000010">
    <property type="protein sequence ID" value="OQP86041.1"/>
    <property type="molecule type" value="Genomic_DNA"/>
</dbReference>
<comment type="caution">
    <text evidence="1">The sequence shown here is derived from an EMBL/GenBank/DDBJ whole genome shotgun (WGS) entry which is preliminary data.</text>
</comment>
<protein>
    <submittedName>
        <fullName evidence="1">Uncharacterized protein</fullName>
    </submittedName>
</protein>
<gene>
    <name evidence="1" type="ORF">BTR14_13235</name>
</gene>
<evidence type="ECO:0000313" key="1">
    <source>
        <dbReference type="EMBL" id="OQP86041.1"/>
    </source>
</evidence>
<sequence>MSSDITSDVPRHIRCEAIASSSIAKPVPCHRPHGTILRHPGSGRVDLLHDDPAILIGLAIANVRQGKGLTGTVPDAVTSRLQAHADHGNLACRLLLDWLDRRNSAFVSAPRQVTGHAAPSSEQRTALPVVWRRRPARTGRSKVHKATAVRSTELKTAIIAATAEGRVDE</sequence>
<proteinExistence type="predicted"/>
<organism evidence="1 2">
    <name type="scientific">Xaviernesmea rhizosphaerae</name>
    <dbReference type="NCBI Taxonomy" id="1672749"/>
    <lineage>
        <taxon>Bacteria</taxon>
        <taxon>Pseudomonadati</taxon>
        <taxon>Pseudomonadota</taxon>
        <taxon>Alphaproteobacteria</taxon>
        <taxon>Hyphomicrobiales</taxon>
        <taxon>Rhizobiaceae</taxon>
        <taxon>Rhizobium/Agrobacterium group</taxon>
        <taxon>Xaviernesmea</taxon>
    </lineage>
</organism>
<evidence type="ECO:0000313" key="2">
    <source>
        <dbReference type="Proteomes" id="UP000192652"/>
    </source>
</evidence>
<accession>A0ABX3PC40</accession>
<dbReference type="Proteomes" id="UP000192652">
    <property type="component" value="Unassembled WGS sequence"/>
</dbReference>
<name>A0ABX3PC40_9HYPH</name>
<dbReference type="RefSeq" id="WP_081176515.1">
    <property type="nucleotide sequence ID" value="NZ_MSPX01000010.1"/>
</dbReference>
<reference evidence="1 2" key="1">
    <citation type="journal article" date="2017" name="Antonie Van Leeuwenhoek">
        <title>Rhizobium rhizosphaerae sp. nov., a novel species isolated from rice rhizosphere.</title>
        <authorList>
            <person name="Zhao J.J."/>
            <person name="Zhang J."/>
            <person name="Zhang R.J."/>
            <person name="Zhang C.W."/>
            <person name="Yin H.Q."/>
            <person name="Zhang X.X."/>
        </authorList>
    </citation>
    <scope>NUCLEOTIDE SEQUENCE [LARGE SCALE GENOMIC DNA]</scope>
    <source>
        <strain evidence="1 2">RD15</strain>
    </source>
</reference>